<dbReference type="AlphaFoldDB" id="A0A1T5LCQ9"/>
<name>A0A1T5LCQ9_9GAMM</name>
<gene>
    <name evidence="1" type="ORF">SAMN06296058_2319</name>
</gene>
<dbReference type="STRING" id="428993.SAMN06296058_2319"/>
<evidence type="ECO:0000313" key="1">
    <source>
        <dbReference type="EMBL" id="SKC73807.1"/>
    </source>
</evidence>
<reference evidence="1 2" key="1">
    <citation type="submission" date="2017-02" db="EMBL/GenBank/DDBJ databases">
        <authorList>
            <person name="Peterson S.W."/>
        </authorList>
    </citation>
    <scope>NUCLEOTIDE SEQUENCE [LARGE SCALE GENOMIC DNA]</scope>
    <source>
        <strain evidence="1 2">P15</strain>
    </source>
</reference>
<sequence length="140" mass="15535">MRIRHSVMGWGIMRVVRTFVLLLVIGSAQAEEQPSCTPLEQWQEVPAGIREDLETLIGPIAEEGARFNATDVVSGDLASNRFLTACRSSDLVAVALERGGRGYHIEVFQFREGQLATRWTQLLDQDGKAEINLLQAPDAR</sequence>
<protein>
    <submittedName>
        <fullName evidence="1">Uncharacterized protein</fullName>
    </submittedName>
</protein>
<dbReference type="EMBL" id="FUZV01000002">
    <property type="protein sequence ID" value="SKC73807.1"/>
    <property type="molecule type" value="Genomic_DNA"/>
</dbReference>
<keyword evidence="2" id="KW-1185">Reference proteome</keyword>
<proteinExistence type="predicted"/>
<dbReference type="Proteomes" id="UP000190341">
    <property type="component" value="Unassembled WGS sequence"/>
</dbReference>
<organism evidence="1 2">
    <name type="scientific">Pseudoxanthomonas indica</name>
    <dbReference type="NCBI Taxonomy" id="428993"/>
    <lineage>
        <taxon>Bacteria</taxon>
        <taxon>Pseudomonadati</taxon>
        <taxon>Pseudomonadota</taxon>
        <taxon>Gammaproteobacteria</taxon>
        <taxon>Lysobacterales</taxon>
        <taxon>Lysobacteraceae</taxon>
        <taxon>Pseudoxanthomonas</taxon>
    </lineage>
</organism>
<accession>A0A1T5LCQ9</accession>
<evidence type="ECO:0000313" key="2">
    <source>
        <dbReference type="Proteomes" id="UP000190341"/>
    </source>
</evidence>